<dbReference type="Gene3D" id="3.30.300.30">
    <property type="match status" value="1"/>
</dbReference>
<evidence type="ECO:0000259" key="3">
    <source>
        <dbReference type="Pfam" id="PF00501"/>
    </source>
</evidence>
<feature type="region of interest" description="Disordered" evidence="2">
    <location>
        <begin position="233"/>
        <end position="261"/>
    </location>
</feature>
<evidence type="ECO:0000256" key="2">
    <source>
        <dbReference type="SAM" id="MobiDB-lite"/>
    </source>
</evidence>
<dbReference type="Pfam" id="PF00501">
    <property type="entry name" value="AMP-binding"/>
    <property type="match status" value="1"/>
</dbReference>
<dbReference type="VEuPathDB" id="FungiDB:MGL_1606"/>
<dbReference type="InterPro" id="IPR032387">
    <property type="entry name" value="ACAS_N"/>
</dbReference>
<comment type="similarity">
    <text evidence="1">Belongs to the ATP-dependent AMP-binding enzyme family.</text>
</comment>
<dbReference type="Gene3D" id="3.40.50.12780">
    <property type="entry name" value="N-terminal domain of ligase-like"/>
    <property type="match status" value="2"/>
</dbReference>
<dbReference type="STRING" id="425265.A8PY75"/>
<dbReference type="OMA" id="MPNTWQT"/>
<feature type="domain" description="AMP-dependent synthetase/ligase" evidence="3">
    <location>
        <begin position="106"/>
        <end position="539"/>
    </location>
</feature>
<feature type="compositionally biased region" description="Basic and acidic residues" evidence="2">
    <location>
        <begin position="233"/>
        <end position="246"/>
    </location>
</feature>
<evidence type="ECO:0000313" key="6">
    <source>
        <dbReference type="Proteomes" id="UP000008837"/>
    </source>
</evidence>
<comment type="caution">
    <text evidence="5">The sequence shown here is derived from an EMBL/GenBank/DDBJ whole genome shotgun (WGS) entry which is preliminary data.</text>
</comment>
<dbReference type="InterPro" id="IPR000873">
    <property type="entry name" value="AMP-dep_synth/lig_dom"/>
</dbReference>
<dbReference type="GO" id="GO:0030729">
    <property type="term" value="F:acetoacetate-CoA ligase activity"/>
    <property type="evidence" value="ECO:0007669"/>
    <property type="project" value="TreeGrafter"/>
</dbReference>
<name>A8PY75_MALGO</name>
<protein>
    <recommendedName>
        <fullName evidence="7">AMP-dependent synthetase/ligase domain-containing protein</fullName>
    </recommendedName>
</protein>
<evidence type="ECO:0008006" key="7">
    <source>
        <dbReference type="Google" id="ProtNLM"/>
    </source>
</evidence>
<dbReference type="PANTHER" id="PTHR42921:SF1">
    <property type="entry name" value="ACETOACETYL-COA SYNTHETASE"/>
    <property type="match status" value="1"/>
</dbReference>
<dbReference type="InterPro" id="IPR020845">
    <property type="entry name" value="AMP-binding_CS"/>
</dbReference>
<dbReference type="RefSeq" id="XP_001731423.1">
    <property type="nucleotide sequence ID" value="XM_001731371.1"/>
</dbReference>
<organism evidence="5 6">
    <name type="scientific">Malassezia globosa (strain ATCC MYA-4612 / CBS 7966)</name>
    <name type="common">Dandruff-associated fungus</name>
    <dbReference type="NCBI Taxonomy" id="425265"/>
    <lineage>
        <taxon>Eukaryota</taxon>
        <taxon>Fungi</taxon>
        <taxon>Dikarya</taxon>
        <taxon>Basidiomycota</taxon>
        <taxon>Ustilaginomycotina</taxon>
        <taxon>Malasseziomycetes</taxon>
        <taxon>Malasseziales</taxon>
        <taxon>Malasseziaceae</taxon>
        <taxon>Malassezia</taxon>
    </lineage>
</organism>
<dbReference type="SUPFAM" id="SSF56801">
    <property type="entry name" value="Acetyl-CoA synthetase-like"/>
    <property type="match status" value="1"/>
</dbReference>
<dbReference type="EMBL" id="AAYY01000004">
    <property type="protein sequence ID" value="EDP44209.1"/>
    <property type="molecule type" value="Genomic_DNA"/>
</dbReference>
<dbReference type="OrthoDB" id="10253869at2759"/>
<dbReference type="InParanoid" id="A8PY75"/>
<dbReference type="GeneID" id="5855730"/>
<dbReference type="PANTHER" id="PTHR42921">
    <property type="entry name" value="ACETOACETYL-COA SYNTHETASE"/>
    <property type="match status" value="1"/>
</dbReference>
<dbReference type="Pfam" id="PF16177">
    <property type="entry name" value="ACAS_N"/>
    <property type="match status" value="1"/>
</dbReference>
<evidence type="ECO:0000256" key="1">
    <source>
        <dbReference type="ARBA" id="ARBA00006432"/>
    </source>
</evidence>
<proteinExistence type="inferred from homology"/>
<dbReference type="InterPro" id="IPR045851">
    <property type="entry name" value="AMP-bd_C_sf"/>
</dbReference>
<reference evidence="5 6" key="1">
    <citation type="journal article" date="2007" name="Proc. Natl. Acad. Sci. U.S.A.">
        <title>Dandruff-associated Malassezia genomes reveal convergent and divergent virulence traits shared with plant and human fungal pathogens.</title>
        <authorList>
            <person name="Xu J."/>
            <person name="Saunders C.W."/>
            <person name="Hu P."/>
            <person name="Grant R.A."/>
            <person name="Boekhout T."/>
            <person name="Kuramae E.E."/>
            <person name="Kronstad J.W."/>
            <person name="Deangelis Y.M."/>
            <person name="Reeder N.L."/>
            <person name="Johnstone K.R."/>
            <person name="Leland M."/>
            <person name="Fieno A.M."/>
            <person name="Begley W.M."/>
            <person name="Sun Y."/>
            <person name="Lacey M.P."/>
            <person name="Chaudhary T."/>
            <person name="Keough T."/>
            <person name="Chu L."/>
            <person name="Sears R."/>
            <person name="Yuan B."/>
            <person name="Dawson T.L.Jr."/>
        </authorList>
    </citation>
    <scope>NUCLEOTIDE SEQUENCE [LARGE SCALE GENOMIC DNA]</scope>
    <source>
        <strain evidence="6">ATCC MYA-4612 / CBS 7966</strain>
    </source>
</reference>
<dbReference type="Proteomes" id="UP000008837">
    <property type="component" value="Unassembled WGS sequence"/>
</dbReference>
<feature type="domain" description="Acetyl-coenzyme A synthetase N-terminal" evidence="4">
    <location>
        <begin position="42"/>
        <end position="99"/>
    </location>
</feature>
<evidence type="ECO:0000259" key="4">
    <source>
        <dbReference type="Pfam" id="PF16177"/>
    </source>
</evidence>
<dbReference type="InterPro" id="IPR042099">
    <property type="entry name" value="ANL_N_sf"/>
</dbReference>
<dbReference type="KEGG" id="mgl:MGL_1606"/>
<evidence type="ECO:0000313" key="5">
    <source>
        <dbReference type="EMBL" id="EDP44209.1"/>
    </source>
</evidence>
<keyword evidence="6" id="KW-1185">Reference proteome</keyword>
<dbReference type="PROSITE" id="PS00455">
    <property type="entry name" value="AMP_BINDING"/>
    <property type="match status" value="1"/>
</dbReference>
<dbReference type="AlphaFoldDB" id="A8PY75"/>
<sequence length="743" mass="81870">MAAAESEPLQGRVVWTPPEGKKRMDAFRERICREHDVQLSTYEDLHKWSVSEVGKFWRAVWDEINVIASADAAQVIMDQAPMFPPAEWFVGARLNFAENILHHGQDDDVAVIACTERAQDTCRTTYAELRKQVTQAARALRKLGIVPGDTVASYSGNTLENLVAFLACSAVGAVWTSVAPDFGTSGVLERLTTVRPRVLFSTNQVLYNGKLHDHLGKLNATIDGLLAIQEKEQKDMQAHEAKKASDGQDTQEATDEPQAKKRARLEVAATASRLEHVIIAPYMGTHPESDARPNGVEGMSDAQGLKRHLWSDFLNDGASDEKFEFEQLDFNHPLWILFSSGTTGSPKAITHRAGGMLLQFGKEHLLHGGLKREDVFFQHSSTGWMMWNWLVGALLSGCPVVLYDGSPVHPTEVLWELAAREGVTVFGTSAAYLSIMERRGFVPTELYDRIKVRMILSTGSPLRAELYPYAEKLVGHPVQVGSITGGTDICSLFGTHNEALPVRAGELQCLGLGMDVDVFDDSGHSAPDMVEGDLVCKKPFPVQPIGFWHQPNERYKDSYYTQFPGVWYHGDLVMRSKHGGLIMLGRSDGVLNPSGIRFGSADIYEVLESSEATVATSPLSKISDSLVVALKTPAKDDEVVVLFLVVPEDTSDAEWESIAAGSKSLIRKQRSARHVPTFVRRVKGCPKTLNGKRVEVPVKKLINGAPISTINKSTLMNPEVLDEYIAMGEELRKTLAESRAPTK</sequence>
<accession>A8PY75</accession>
<gene>
    <name evidence="5" type="ORF">MGL_1606</name>
</gene>